<sequence>MPALMDVLACWQDWCGLGWMHACLWRPFAFVTGQPGSAVTPEASAAHSHLSSPISAACVPLSGLHKQDGA</sequence>
<name>A0AAN7WYZ1_ELEMC</name>
<accession>A0AAN7WYZ1</accession>
<evidence type="ECO:0000313" key="1">
    <source>
        <dbReference type="EMBL" id="KAK5853728.1"/>
    </source>
</evidence>
<organism evidence="1 2">
    <name type="scientific">Eleginops maclovinus</name>
    <name type="common">Patagonian blennie</name>
    <name type="synonym">Eleginus maclovinus</name>
    <dbReference type="NCBI Taxonomy" id="56733"/>
    <lineage>
        <taxon>Eukaryota</taxon>
        <taxon>Metazoa</taxon>
        <taxon>Chordata</taxon>
        <taxon>Craniata</taxon>
        <taxon>Vertebrata</taxon>
        <taxon>Euteleostomi</taxon>
        <taxon>Actinopterygii</taxon>
        <taxon>Neopterygii</taxon>
        <taxon>Teleostei</taxon>
        <taxon>Neoteleostei</taxon>
        <taxon>Acanthomorphata</taxon>
        <taxon>Eupercaria</taxon>
        <taxon>Perciformes</taxon>
        <taxon>Notothenioidei</taxon>
        <taxon>Eleginopidae</taxon>
        <taxon>Eleginops</taxon>
    </lineage>
</organism>
<dbReference type="EMBL" id="JAUZQC010000019">
    <property type="protein sequence ID" value="KAK5853728.1"/>
    <property type="molecule type" value="Genomic_DNA"/>
</dbReference>
<reference evidence="1 2" key="1">
    <citation type="journal article" date="2023" name="Genes (Basel)">
        <title>Chromosome-Level Genome Assembly and Circadian Gene Repertoire of the Patagonia Blennie Eleginops maclovinus-The Closest Ancestral Proxy of Antarctic Cryonotothenioids.</title>
        <authorList>
            <person name="Cheng C.C."/>
            <person name="Rivera-Colon A.G."/>
            <person name="Minhas B.F."/>
            <person name="Wilson L."/>
            <person name="Rayamajhi N."/>
            <person name="Vargas-Chacoff L."/>
            <person name="Catchen J.M."/>
        </authorList>
    </citation>
    <scope>NUCLEOTIDE SEQUENCE [LARGE SCALE GENOMIC DNA]</scope>
    <source>
        <strain evidence="1">JMC-PN-2008</strain>
    </source>
</reference>
<comment type="caution">
    <text evidence="1">The sequence shown here is derived from an EMBL/GenBank/DDBJ whole genome shotgun (WGS) entry which is preliminary data.</text>
</comment>
<reference evidence="1 2" key="2">
    <citation type="journal article" date="2023" name="Mol. Biol. Evol.">
        <title>Genomics of Secondarily Temperate Adaptation in the Only Non-Antarctic Icefish.</title>
        <authorList>
            <person name="Rivera-Colon A.G."/>
            <person name="Rayamajhi N."/>
            <person name="Minhas B.F."/>
            <person name="Madrigal G."/>
            <person name="Bilyk K.T."/>
            <person name="Yoon V."/>
            <person name="Hune M."/>
            <person name="Gregory S."/>
            <person name="Cheng C.H.C."/>
            <person name="Catchen J.M."/>
        </authorList>
    </citation>
    <scope>NUCLEOTIDE SEQUENCE [LARGE SCALE GENOMIC DNA]</scope>
    <source>
        <strain evidence="1">JMC-PN-2008</strain>
    </source>
</reference>
<proteinExistence type="predicted"/>
<protein>
    <submittedName>
        <fullName evidence="1">Uncharacterized protein</fullName>
    </submittedName>
</protein>
<evidence type="ECO:0000313" key="2">
    <source>
        <dbReference type="Proteomes" id="UP001346869"/>
    </source>
</evidence>
<dbReference type="Proteomes" id="UP001346869">
    <property type="component" value="Unassembled WGS sequence"/>
</dbReference>
<keyword evidence="2" id="KW-1185">Reference proteome</keyword>
<dbReference type="AlphaFoldDB" id="A0AAN7WYZ1"/>
<gene>
    <name evidence="1" type="ORF">PBY51_014859</name>
</gene>